<proteinExistence type="inferred from homology"/>
<dbReference type="InterPro" id="IPR001279">
    <property type="entry name" value="Metallo-B-lactamas"/>
</dbReference>
<dbReference type="EMBL" id="JN172926">
    <property type="protein sequence ID" value="AFP55389.1"/>
    <property type="molecule type" value="Genomic_DNA"/>
</dbReference>
<keyword evidence="7" id="KW-0614">Plasmid</keyword>
<feature type="domain" description="Metallo-beta-lactamase" evidence="6">
    <location>
        <begin position="34"/>
        <end position="238"/>
    </location>
</feature>
<evidence type="ECO:0000256" key="1">
    <source>
        <dbReference type="ARBA" id="ARBA00001947"/>
    </source>
</evidence>
<reference evidence="7" key="1">
    <citation type="journal article" date="2012" name="Environ. Microbiol.">
        <title>Think pink: photosynthesis, plasmids and the Roseobacter clade.</title>
        <authorList>
            <person name="Petersen J."/>
            <person name="Brinkmann H."/>
            <person name="Bunk B."/>
            <person name="Michael V."/>
            <person name="Pauker O."/>
            <person name="Pradella S."/>
        </authorList>
    </citation>
    <scope>NUCLEOTIDE SEQUENCE</scope>
    <source>
        <strain evidence="7">DSM 11458</strain>
        <plasmid evidence="7">pSG53</plasmid>
    </source>
</reference>
<keyword evidence="5" id="KW-0862">Zinc</keyword>
<dbReference type="PANTHER" id="PTHR42978">
    <property type="entry name" value="QUORUM-QUENCHING LACTONASE YTNP-RELATED-RELATED"/>
    <property type="match status" value="1"/>
</dbReference>
<evidence type="ECO:0000256" key="5">
    <source>
        <dbReference type="ARBA" id="ARBA00022833"/>
    </source>
</evidence>
<dbReference type="SMART" id="SM00849">
    <property type="entry name" value="Lactamase_B"/>
    <property type="match status" value="1"/>
</dbReference>
<accession>J7G2A1</accession>
<dbReference type="Pfam" id="PF00753">
    <property type="entry name" value="Lactamase_B"/>
    <property type="match status" value="1"/>
</dbReference>
<protein>
    <submittedName>
        <fullName evidence="7">Metallo-beta-lactamase domain protein</fullName>
    </submittedName>
</protein>
<gene>
    <name evidence="7" type="ORF">pSG53_019</name>
</gene>
<evidence type="ECO:0000259" key="6">
    <source>
        <dbReference type="SMART" id="SM00849"/>
    </source>
</evidence>
<dbReference type="InterPro" id="IPR036866">
    <property type="entry name" value="RibonucZ/Hydroxyglut_hydro"/>
</dbReference>
<keyword evidence="4" id="KW-0378">Hydrolase</keyword>
<name>J7G2A1_9RHOB</name>
<evidence type="ECO:0000256" key="3">
    <source>
        <dbReference type="ARBA" id="ARBA00022723"/>
    </source>
</evidence>
<evidence type="ECO:0000313" key="7">
    <source>
        <dbReference type="EMBL" id="AFP55389.1"/>
    </source>
</evidence>
<comment type="similarity">
    <text evidence="2">Belongs to the metallo-beta-lactamase superfamily.</text>
</comment>
<dbReference type="AlphaFoldDB" id="J7G2A1"/>
<dbReference type="GO" id="GO:0046872">
    <property type="term" value="F:metal ion binding"/>
    <property type="evidence" value="ECO:0007669"/>
    <property type="project" value="UniProtKB-KW"/>
</dbReference>
<keyword evidence="3" id="KW-0479">Metal-binding</keyword>
<dbReference type="GO" id="GO:0016787">
    <property type="term" value="F:hydrolase activity"/>
    <property type="evidence" value="ECO:0007669"/>
    <property type="project" value="UniProtKB-KW"/>
</dbReference>
<evidence type="ECO:0000256" key="4">
    <source>
        <dbReference type="ARBA" id="ARBA00022801"/>
    </source>
</evidence>
<sequence length="254" mass="27682">MSMENITRLKGKPIRLAVLDYGLFQVHANDRIIGICGFVIQTDAGETVLIDTGFPEKYAHDAQAATQEDDLGSFGRVLSVTHDNMPAAQLAKLGLTPADVTLMIQSHTHIDHVGHMDAFPNAPILISEAERALPRPLYWSGKQAMEWPEAHYVLVGADFELGAGFEVFLCPGHAPGQLAFMIDLPDTGPVLLTSDAISRASEIDEGFAGSWDVPLAIHHGARLMQIADARGAQVIFGHSPEQWPNLRKAPDWFT</sequence>
<dbReference type="Gene3D" id="3.60.15.10">
    <property type="entry name" value="Ribonuclease Z/Hydroxyacylglutathione hydrolase-like"/>
    <property type="match status" value="1"/>
</dbReference>
<evidence type="ECO:0000256" key="2">
    <source>
        <dbReference type="ARBA" id="ARBA00007749"/>
    </source>
</evidence>
<dbReference type="InterPro" id="IPR051013">
    <property type="entry name" value="MBL_superfamily_lactonases"/>
</dbReference>
<dbReference type="PANTHER" id="PTHR42978:SF2">
    <property type="entry name" value="102 KBASES UNSTABLE REGION: FROM 1 TO 119443"/>
    <property type="match status" value="1"/>
</dbReference>
<dbReference type="SUPFAM" id="SSF56281">
    <property type="entry name" value="Metallo-hydrolase/oxidoreductase"/>
    <property type="match status" value="1"/>
</dbReference>
<geneLocation type="plasmid" evidence="7">
    <name>pSG53</name>
</geneLocation>
<comment type="cofactor">
    <cofactor evidence="1">
        <name>Zn(2+)</name>
        <dbReference type="ChEBI" id="CHEBI:29105"/>
    </cofactor>
</comment>
<dbReference type="CDD" id="cd07729">
    <property type="entry name" value="AHL_lactonase_MBL-fold"/>
    <property type="match status" value="1"/>
</dbReference>
<organism evidence="7">
    <name type="scientific">Sulfitobacter guttiformis</name>
    <dbReference type="NCBI Taxonomy" id="74349"/>
    <lineage>
        <taxon>Bacteria</taxon>
        <taxon>Pseudomonadati</taxon>
        <taxon>Pseudomonadota</taxon>
        <taxon>Alphaproteobacteria</taxon>
        <taxon>Rhodobacterales</taxon>
        <taxon>Roseobacteraceae</taxon>
        <taxon>Sulfitobacter</taxon>
    </lineage>
</organism>